<dbReference type="Pfam" id="PF01826">
    <property type="entry name" value="TIL"/>
    <property type="match status" value="1"/>
</dbReference>
<reference evidence="4 5" key="1">
    <citation type="journal article" date="2018" name="Gigascience">
        <title>Genomes of trombidid mites reveal novel predicted allergens and laterally-transferred genes associated with secondary metabolism.</title>
        <authorList>
            <person name="Dong X."/>
            <person name="Chaisiri K."/>
            <person name="Xia D."/>
            <person name="Armstrong S.D."/>
            <person name="Fang Y."/>
            <person name="Donnelly M.J."/>
            <person name="Kadowaki T."/>
            <person name="McGarry J.W."/>
            <person name="Darby A.C."/>
            <person name="Makepeace B.L."/>
        </authorList>
    </citation>
    <scope>NUCLEOTIDE SEQUENCE [LARGE SCALE GENOMIC DNA]</scope>
    <source>
        <strain evidence="4">UoL-UT</strain>
    </source>
</reference>
<dbReference type="PANTHER" id="PTHR23259">
    <property type="entry name" value="RIDDLE"/>
    <property type="match status" value="1"/>
</dbReference>
<dbReference type="SUPFAM" id="SSF57567">
    <property type="entry name" value="Serine protease inhibitors"/>
    <property type="match status" value="1"/>
</dbReference>
<accession>A0A443SBR7</accession>
<dbReference type="PANTHER" id="PTHR23259:SF70">
    <property type="entry name" value="ACCESSORY GLAND PROTEIN ACP62F-RELATED"/>
    <property type="match status" value="1"/>
</dbReference>
<feature type="domain" description="TIL" evidence="3">
    <location>
        <begin position="67"/>
        <end position="116"/>
    </location>
</feature>
<evidence type="ECO:0000313" key="4">
    <source>
        <dbReference type="EMBL" id="RWS24914.1"/>
    </source>
</evidence>
<comment type="caution">
    <text evidence="4">The sequence shown here is derived from an EMBL/GenBank/DDBJ whole genome shotgun (WGS) entry which is preliminary data.</text>
</comment>
<name>A0A443SBR7_9ACAR</name>
<proteinExistence type="predicted"/>
<evidence type="ECO:0000256" key="1">
    <source>
        <dbReference type="ARBA" id="ARBA00022690"/>
    </source>
</evidence>
<dbReference type="Gene3D" id="2.10.25.10">
    <property type="entry name" value="Laminin"/>
    <property type="match status" value="2"/>
</dbReference>
<dbReference type="VEuPathDB" id="VectorBase:LDEU007126"/>
<dbReference type="GO" id="GO:0030414">
    <property type="term" value="F:peptidase inhibitor activity"/>
    <property type="evidence" value="ECO:0007669"/>
    <property type="project" value="UniProtKB-KW"/>
</dbReference>
<dbReference type="Proteomes" id="UP000288716">
    <property type="component" value="Unassembled WGS sequence"/>
</dbReference>
<organism evidence="4 5">
    <name type="scientific">Leptotrombidium deliense</name>
    <dbReference type="NCBI Taxonomy" id="299467"/>
    <lineage>
        <taxon>Eukaryota</taxon>
        <taxon>Metazoa</taxon>
        <taxon>Ecdysozoa</taxon>
        <taxon>Arthropoda</taxon>
        <taxon>Chelicerata</taxon>
        <taxon>Arachnida</taxon>
        <taxon>Acari</taxon>
        <taxon>Acariformes</taxon>
        <taxon>Trombidiformes</taxon>
        <taxon>Prostigmata</taxon>
        <taxon>Anystina</taxon>
        <taxon>Parasitengona</taxon>
        <taxon>Trombiculoidea</taxon>
        <taxon>Trombiculidae</taxon>
        <taxon>Leptotrombidium</taxon>
    </lineage>
</organism>
<dbReference type="InterPro" id="IPR036084">
    <property type="entry name" value="Ser_inhib-like_sf"/>
</dbReference>
<dbReference type="OrthoDB" id="6486101at2759"/>
<dbReference type="InterPro" id="IPR002919">
    <property type="entry name" value="TIL_dom"/>
</dbReference>
<dbReference type="AlphaFoldDB" id="A0A443SBR7"/>
<gene>
    <name evidence="4" type="ORF">B4U80_13154</name>
</gene>
<dbReference type="EMBL" id="NCKV01004274">
    <property type="protein sequence ID" value="RWS24914.1"/>
    <property type="molecule type" value="Genomic_DNA"/>
</dbReference>
<dbReference type="InterPro" id="IPR051368">
    <property type="entry name" value="SerProtInhib-TIL_Domain"/>
</dbReference>
<dbReference type="CDD" id="cd19941">
    <property type="entry name" value="TIL"/>
    <property type="match status" value="1"/>
</dbReference>
<sequence>MVGTVCVEYDSPMNKATCDNYKDLSDEKVWTKGKAQCVCEDGYVKVNNTSDKCVDKTECIKLRKCGSEDEQYDECINACSQSCKTTTHACTMKCGAGCACKNNFCRDYNGKCVDRQKHQNPHATKDTCIHHSECPNQCKVMKCDSVNEAYVEECPINRCSEKCSENGIPNTCTQECGKCGCYCIEGYCRNENQVCVPKTEVDHNQCDVTCDNYKKFNWGHENKQCNKCPKGYVCISSKDHTCVAKEDCVKYGKCGTKAEVVVNRCDGKPCNRKCHGHIKPQCPEIKCLAIGPPVCECAENYCEIGKKCVLIPKHKPVYKPKNCNDCKTDVDVDASAAVIQM</sequence>
<evidence type="ECO:0000259" key="3">
    <source>
        <dbReference type="Pfam" id="PF01826"/>
    </source>
</evidence>
<keyword evidence="5" id="KW-1185">Reference proteome</keyword>
<evidence type="ECO:0000256" key="2">
    <source>
        <dbReference type="ARBA" id="ARBA00023157"/>
    </source>
</evidence>
<keyword evidence="1" id="KW-0646">Protease inhibitor</keyword>
<keyword evidence="2" id="KW-1015">Disulfide bond</keyword>
<evidence type="ECO:0000313" key="5">
    <source>
        <dbReference type="Proteomes" id="UP000288716"/>
    </source>
</evidence>
<protein>
    <submittedName>
        <fullName evidence="4">Cysteine-rich venom protein 6-like protein</fullName>
    </submittedName>
</protein>